<reference evidence="1 2" key="1">
    <citation type="journal article" date="2022" name="New Phytol.">
        <title>Ecological generalism drives hyperdiversity of secondary metabolite gene clusters in xylarialean endophytes.</title>
        <authorList>
            <person name="Franco M.E.E."/>
            <person name="Wisecaver J.H."/>
            <person name="Arnold A.E."/>
            <person name="Ju Y.M."/>
            <person name="Slot J.C."/>
            <person name="Ahrendt S."/>
            <person name="Moore L.P."/>
            <person name="Eastman K.E."/>
            <person name="Scott K."/>
            <person name="Konkel Z."/>
            <person name="Mondo S.J."/>
            <person name="Kuo A."/>
            <person name="Hayes R.D."/>
            <person name="Haridas S."/>
            <person name="Andreopoulos B."/>
            <person name="Riley R."/>
            <person name="LaButti K."/>
            <person name="Pangilinan J."/>
            <person name="Lipzen A."/>
            <person name="Amirebrahimi M."/>
            <person name="Yan J."/>
            <person name="Adam C."/>
            <person name="Keymanesh K."/>
            <person name="Ng V."/>
            <person name="Louie K."/>
            <person name="Northen T."/>
            <person name="Drula E."/>
            <person name="Henrissat B."/>
            <person name="Hsieh H.M."/>
            <person name="Youens-Clark K."/>
            <person name="Lutzoni F."/>
            <person name="Miadlikowska J."/>
            <person name="Eastwood D.C."/>
            <person name="Hamelin R.C."/>
            <person name="Grigoriev I.V."/>
            <person name="U'Ren J.M."/>
        </authorList>
    </citation>
    <scope>NUCLEOTIDE SEQUENCE [LARGE SCALE GENOMIC DNA]</scope>
    <source>
        <strain evidence="1 2">CBS 119005</strain>
    </source>
</reference>
<keyword evidence="2" id="KW-1185">Reference proteome</keyword>
<sequence>MWRHAASRPLFSTYLISIAVAGETGAWVSWSLGRTLGFSDYLLREMTLYIYCNGCRSPSPKIYIWLAALPPSWQRDVSKYLNSCFSSPFFSIADFFDFKYRLIFLAVSAVLPNFQYSA</sequence>
<dbReference type="EMBL" id="MU393425">
    <property type="protein sequence ID" value="KAI4870212.1"/>
    <property type="molecule type" value="Genomic_DNA"/>
</dbReference>
<gene>
    <name evidence="1" type="ORF">F4820DRAFT_404326</name>
</gene>
<evidence type="ECO:0000313" key="2">
    <source>
        <dbReference type="Proteomes" id="UP001497700"/>
    </source>
</evidence>
<organism evidence="1 2">
    <name type="scientific">Hypoxylon rubiginosum</name>
    <dbReference type="NCBI Taxonomy" id="110542"/>
    <lineage>
        <taxon>Eukaryota</taxon>
        <taxon>Fungi</taxon>
        <taxon>Dikarya</taxon>
        <taxon>Ascomycota</taxon>
        <taxon>Pezizomycotina</taxon>
        <taxon>Sordariomycetes</taxon>
        <taxon>Xylariomycetidae</taxon>
        <taxon>Xylariales</taxon>
        <taxon>Hypoxylaceae</taxon>
        <taxon>Hypoxylon</taxon>
    </lineage>
</organism>
<accession>A0ACB9ZFR0</accession>
<proteinExistence type="predicted"/>
<comment type="caution">
    <text evidence="1">The sequence shown here is derived from an EMBL/GenBank/DDBJ whole genome shotgun (WGS) entry which is preliminary data.</text>
</comment>
<name>A0ACB9ZFR0_9PEZI</name>
<protein>
    <submittedName>
        <fullName evidence="1">Uncharacterized protein</fullName>
    </submittedName>
</protein>
<dbReference type="Proteomes" id="UP001497700">
    <property type="component" value="Unassembled WGS sequence"/>
</dbReference>
<evidence type="ECO:0000313" key="1">
    <source>
        <dbReference type="EMBL" id="KAI4870212.1"/>
    </source>
</evidence>